<proteinExistence type="predicted"/>
<name>A0AAV4GV63_9GAST</name>
<keyword evidence="2" id="KW-1185">Reference proteome</keyword>
<dbReference type="AlphaFoldDB" id="A0AAV4GV63"/>
<protein>
    <submittedName>
        <fullName evidence="1">Uncharacterized protein</fullName>
    </submittedName>
</protein>
<evidence type="ECO:0000313" key="1">
    <source>
        <dbReference type="EMBL" id="GFR88431.1"/>
    </source>
</evidence>
<sequence>MAYAAQIAKLLNQFRDMGMRALTLDNEIESVIADYTKTRDREVDEEDEYQSLEENIPLPAPLSPLISILKPEASEAPVSVSLDHQLPLVLIVETKVEAHIAGYAFKYSN</sequence>
<accession>A0AAV4GV63</accession>
<organism evidence="1 2">
    <name type="scientific">Elysia marginata</name>
    <dbReference type="NCBI Taxonomy" id="1093978"/>
    <lineage>
        <taxon>Eukaryota</taxon>
        <taxon>Metazoa</taxon>
        <taxon>Spiralia</taxon>
        <taxon>Lophotrochozoa</taxon>
        <taxon>Mollusca</taxon>
        <taxon>Gastropoda</taxon>
        <taxon>Heterobranchia</taxon>
        <taxon>Euthyneura</taxon>
        <taxon>Panpulmonata</taxon>
        <taxon>Sacoglossa</taxon>
        <taxon>Placobranchoidea</taxon>
        <taxon>Plakobranchidae</taxon>
        <taxon>Elysia</taxon>
    </lineage>
</organism>
<gene>
    <name evidence="1" type="ORF">ElyMa_004252000</name>
</gene>
<evidence type="ECO:0000313" key="2">
    <source>
        <dbReference type="Proteomes" id="UP000762676"/>
    </source>
</evidence>
<reference evidence="1 2" key="1">
    <citation type="journal article" date="2021" name="Elife">
        <title>Chloroplast acquisition without the gene transfer in kleptoplastic sea slugs, Plakobranchus ocellatus.</title>
        <authorList>
            <person name="Maeda T."/>
            <person name="Takahashi S."/>
            <person name="Yoshida T."/>
            <person name="Shimamura S."/>
            <person name="Takaki Y."/>
            <person name="Nagai Y."/>
            <person name="Toyoda A."/>
            <person name="Suzuki Y."/>
            <person name="Arimoto A."/>
            <person name="Ishii H."/>
            <person name="Satoh N."/>
            <person name="Nishiyama T."/>
            <person name="Hasebe M."/>
            <person name="Maruyama T."/>
            <person name="Minagawa J."/>
            <person name="Obokata J."/>
            <person name="Shigenobu S."/>
        </authorList>
    </citation>
    <scope>NUCLEOTIDE SEQUENCE [LARGE SCALE GENOMIC DNA]</scope>
</reference>
<dbReference type="Proteomes" id="UP000762676">
    <property type="component" value="Unassembled WGS sequence"/>
</dbReference>
<dbReference type="EMBL" id="BMAT01008565">
    <property type="protein sequence ID" value="GFR88431.1"/>
    <property type="molecule type" value="Genomic_DNA"/>
</dbReference>
<comment type="caution">
    <text evidence="1">The sequence shown here is derived from an EMBL/GenBank/DDBJ whole genome shotgun (WGS) entry which is preliminary data.</text>
</comment>